<keyword evidence="3" id="KW-1185">Reference proteome</keyword>
<evidence type="ECO:0000313" key="3">
    <source>
        <dbReference type="Proteomes" id="UP000297245"/>
    </source>
</evidence>
<dbReference type="Proteomes" id="UP000297245">
    <property type="component" value="Unassembled WGS sequence"/>
</dbReference>
<feature type="region of interest" description="Disordered" evidence="1">
    <location>
        <begin position="136"/>
        <end position="221"/>
    </location>
</feature>
<accession>A0A4S8KVL3</accession>
<evidence type="ECO:0000256" key="1">
    <source>
        <dbReference type="SAM" id="MobiDB-lite"/>
    </source>
</evidence>
<organism evidence="2 3">
    <name type="scientific">Dendrothele bispora (strain CBS 962.96)</name>
    <dbReference type="NCBI Taxonomy" id="1314807"/>
    <lineage>
        <taxon>Eukaryota</taxon>
        <taxon>Fungi</taxon>
        <taxon>Dikarya</taxon>
        <taxon>Basidiomycota</taxon>
        <taxon>Agaricomycotina</taxon>
        <taxon>Agaricomycetes</taxon>
        <taxon>Agaricomycetidae</taxon>
        <taxon>Agaricales</taxon>
        <taxon>Agaricales incertae sedis</taxon>
        <taxon>Dendrothele</taxon>
    </lineage>
</organism>
<dbReference type="EMBL" id="ML179956">
    <property type="protein sequence ID" value="THU79957.1"/>
    <property type="molecule type" value="Genomic_DNA"/>
</dbReference>
<proteinExistence type="predicted"/>
<feature type="compositionally biased region" description="Pro residues" evidence="1">
    <location>
        <begin position="136"/>
        <end position="153"/>
    </location>
</feature>
<evidence type="ECO:0000313" key="2">
    <source>
        <dbReference type="EMBL" id="THU79957.1"/>
    </source>
</evidence>
<protein>
    <submittedName>
        <fullName evidence="2">Uncharacterized protein</fullName>
    </submittedName>
</protein>
<feature type="compositionally biased region" description="Polar residues" evidence="1">
    <location>
        <begin position="201"/>
        <end position="211"/>
    </location>
</feature>
<reference evidence="2 3" key="1">
    <citation type="journal article" date="2019" name="Nat. Ecol. Evol.">
        <title>Megaphylogeny resolves global patterns of mushroom evolution.</title>
        <authorList>
            <person name="Varga T."/>
            <person name="Krizsan K."/>
            <person name="Foldi C."/>
            <person name="Dima B."/>
            <person name="Sanchez-Garcia M."/>
            <person name="Sanchez-Ramirez S."/>
            <person name="Szollosi G.J."/>
            <person name="Szarkandi J.G."/>
            <person name="Papp V."/>
            <person name="Albert L."/>
            <person name="Andreopoulos W."/>
            <person name="Angelini C."/>
            <person name="Antonin V."/>
            <person name="Barry K.W."/>
            <person name="Bougher N.L."/>
            <person name="Buchanan P."/>
            <person name="Buyck B."/>
            <person name="Bense V."/>
            <person name="Catcheside P."/>
            <person name="Chovatia M."/>
            <person name="Cooper J."/>
            <person name="Damon W."/>
            <person name="Desjardin D."/>
            <person name="Finy P."/>
            <person name="Geml J."/>
            <person name="Haridas S."/>
            <person name="Hughes K."/>
            <person name="Justo A."/>
            <person name="Karasinski D."/>
            <person name="Kautmanova I."/>
            <person name="Kiss B."/>
            <person name="Kocsube S."/>
            <person name="Kotiranta H."/>
            <person name="LaButti K.M."/>
            <person name="Lechner B.E."/>
            <person name="Liimatainen K."/>
            <person name="Lipzen A."/>
            <person name="Lukacs Z."/>
            <person name="Mihaltcheva S."/>
            <person name="Morgado L.N."/>
            <person name="Niskanen T."/>
            <person name="Noordeloos M.E."/>
            <person name="Ohm R.A."/>
            <person name="Ortiz-Santana B."/>
            <person name="Ovrebo C."/>
            <person name="Racz N."/>
            <person name="Riley R."/>
            <person name="Savchenko A."/>
            <person name="Shiryaev A."/>
            <person name="Soop K."/>
            <person name="Spirin V."/>
            <person name="Szebenyi C."/>
            <person name="Tomsovsky M."/>
            <person name="Tulloss R.E."/>
            <person name="Uehling J."/>
            <person name="Grigoriev I.V."/>
            <person name="Vagvolgyi C."/>
            <person name="Papp T."/>
            <person name="Martin F.M."/>
            <person name="Miettinen O."/>
            <person name="Hibbett D.S."/>
            <person name="Nagy L.G."/>
        </authorList>
    </citation>
    <scope>NUCLEOTIDE SEQUENCE [LARGE SCALE GENOMIC DNA]</scope>
    <source>
        <strain evidence="2 3">CBS 962.96</strain>
    </source>
</reference>
<sequence length="221" mass="24790">MNPENTYPTGAYLLCNPPRIVRNLPAYLDIAIRDDDRRMIFFIISNTPRYQRLHLCPGYIQSGKPYHRLTMLPMGFDVDFFCDYCERPRPRYLLEDEQRHLCRLSEKYRARFEYRYEMTADGPVYLPATRPLSPSPPASPVPFVLPPSPPVSPSQPQVSEAAGPTTQQEHPQGPPPPYTPPVLSIAGFTGVGTSDDPFNLDSVTGTGSSTDPIDLCGDDEE</sequence>
<feature type="compositionally biased region" description="Low complexity" evidence="1">
    <location>
        <begin position="154"/>
        <end position="171"/>
    </location>
</feature>
<name>A0A4S8KVL3_DENBC</name>
<gene>
    <name evidence="2" type="ORF">K435DRAFT_874899</name>
</gene>
<dbReference type="AlphaFoldDB" id="A0A4S8KVL3"/>